<evidence type="ECO:0000256" key="4">
    <source>
        <dbReference type="PROSITE-ProRule" id="PRU00169"/>
    </source>
</evidence>
<dbReference type="GO" id="GO:0000155">
    <property type="term" value="F:phosphorelay sensor kinase activity"/>
    <property type="evidence" value="ECO:0007669"/>
    <property type="project" value="InterPro"/>
</dbReference>
<feature type="domain" description="Histidine kinase" evidence="5">
    <location>
        <begin position="479"/>
        <end position="704"/>
    </location>
</feature>
<dbReference type="CDD" id="cd00082">
    <property type="entry name" value="HisKA"/>
    <property type="match status" value="1"/>
</dbReference>
<dbReference type="Pfam" id="PF02518">
    <property type="entry name" value="HATPase_c"/>
    <property type="match status" value="1"/>
</dbReference>
<dbReference type="SUPFAM" id="SSF47384">
    <property type="entry name" value="Homodimeric domain of signal transducing histidine kinase"/>
    <property type="match status" value="1"/>
</dbReference>
<dbReference type="EC" id="2.7.13.3" evidence="2"/>
<dbReference type="KEGG" id="azc:AZC_1421"/>
<evidence type="ECO:0000259" key="5">
    <source>
        <dbReference type="PROSITE" id="PS50109"/>
    </source>
</evidence>
<dbReference type="Pfam" id="PF08448">
    <property type="entry name" value="PAS_4"/>
    <property type="match status" value="2"/>
</dbReference>
<dbReference type="InterPro" id="IPR001789">
    <property type="entry name" value="Sig_transdc_resp-reg_receiver"/>
</dbReference>
<dbReference type="PROSITE" id="PS50109">
    <property type="entry name" value="HIS_KIN"/>
    <property type="match status" value="1"/>
</dbReference>
<dbReference type="SUPFAM" id="SSF55785">
    <property type="entry name" value="PYP-like sensor domain (PAS domain)"/>
    <property type="match status" value="2"/>
</dbReference>
<dbReference type="SMART" id="SM00388">
    <property type="entry name" value="HisKA"/>
    <property type="match status" value="1"/>
</dbReference>
<dbReference type="InterPro" id="IPR036097">
    <property type="entry name" value="HisK_dim/P_sf"/>
</dbReference>
<name>A8I1U7_AZOC5</name>
<evidence type="ECO:0000256" key="2">
    <source>
        <dbReference type="ARBA" id="ARBA00012438"/>
    </source>
</evidence>
<dbReference type="Gene3D" id="1.10.287.130">
    <property type="match status" value="1"/>
</dbReference>
<dbReference type="STRING" id="438753.AZC_1421"/>
<dbReference type="CDD" id="cd00130">
    <property type="entry name" value="PAS"/>
    <property type="match status" value="1"/>
</dbReference>
<dbReference type="AlphaFoldDB" id="A8I1U7"/>
<dbReference type="HOGENOM" id="CLU_000445_114_51_5"/>
<dbReference type="PRINTS" id="PR00344">
    <property type="entry name" value="BCTRLSENSOR"/>
</dbReference>
<dbReference type="Pfam" id="PF00512">
    <property type="entry name" value="HisKA"/>
    <property type="match status" value="1"/>
</dbReference>
<dbReference type="PANTHER" id="PTHR43065:SF42">
    <property type="entry name" value="TWO-COMPONENT SENSOR PPRA"/>
    <property type="match status" value="1"/>
</dbReference>
<keyword evidence="3 4" id="KW-0597">Phosphoprotein</keyword>
<dbReference type="Proteomes" id="UP000000270">
    <property type="component" value="Chromosome"/>
</dbReference>
<dbReference type="PROSITE" id="PS50112">
    <property type="entry name" value="PAS"/>
    <property type="match status" value="1"/>
</dbReference>
<organism evidence="8 9">
    <name type="scientific">Azorhizobium caulinodans (strain ATCC 43989 / DSM 5975 / JCM 20966 / LMG 6465 / NBRC 14845 / NCIMB 13405 / ORS 571)</name>
    <dbReference type="NCBI Taxonomy" id="438753"/>
    <lineage>
        <taxon>Bacteria</taxon>
        <taxon>Pseudomonadati</taxon>
        <taxon>Pseudomonadota</taxon>
        <taxon>Alphaproteobacteria</taxon>
        <taxon>Hyphomicrobiales</taxon>
        <taxon>Xanthobacteraceae</taxon>
        <taxon>Azorhizobium</taxon>
    </lineage>
</organism>
<dbReference type="Pfam" id="PF00072">
    <property type="entry name" value="Response_reg"/>
    <property type="match status" value="1"/>
</dbReference>
<dbReference type="NCBIfam" id="TIGR00229">
    <property type="entry name" value="sensory_box"/>
    <property type="match status" value="1"/>
</dbReference>
<dbReference type="InterPro" id="IPR000014">
    <property type="entry name" value="PAS"/>
</dbReference>
<dbReference type="InterPro" id="IPR035965">
    <property type="entry name" value="PAS-like_dom_sf"/>
</dbReference>
<evidence type="ECO:0000313" key="8">
    <source>
        <dbReference type="EMBL" id="BAF87419.1"/>
    </source>
</evidence>
<feature type="domain" description="Response regulatory" evidence="6">
    <location>
        <begin position="728"/>
        <end position="843"/>
    </location>
</feature>
<dbReference type="InterPro" id="IPR003594">
    <property type="entry name" value="HATPase_dom"/>
</dbReference>
<dbReference type="SMART" id="SM00448">
    <property type="entry name" value="REC"/>
    <property type="match status" value="1"/>
</dbReference>
<reference evidence="8 9" key="6">
    <citation type="journal article" date="2011" name="Appl. Environ. Microbiol.">
        <title>Involvement of the azorhizobial chromosome partition gene (parA) in the onset of bacteroid differentiation during Sesbania rostrata stem nodule development.</title>
        <authorList>
            <person name="Liu CT."/>
            <person name="Lee KB."/>
            <person name="Wang YS."/>
            <person name="Peng MH."/>
            <person name="Lee KT."/>
            <person name="Suzuki S."/>
            <person name="Suzuki T."/>
            <person name="Oyaizu H."/>
        </authorList>
    </citation>
    <scope>NUCLEOTIDE SEQUENCE [LARGE SCALE GENOMIC DNA]</scope>
    <source>
        <strain evidence="9">ATCC 43989 / DSM 5975 / JCM 20966 / LMG 6465 / NBRC 14845 / NCIMB 13405 / ORS 571</strain>
    </source>
</reference>
<keyword evidence="8" id="KW-0808">Transferase</keyword>
<dbReference type="eggNOG" id="COG4191">
    <property type="taxonomic scope" value="Bacteria"/>
</dbReference>
<feature type="modified residue" description="4-aspartylphosphate" evidence="4">
    <location>
        <position position="778"/>
    </location>
</feature>
<dbReference type="SUPFAM" id="SSF52172">
    <property type="entry name" value="CheY-like"/>
    <property type="match status" value="1"/>
</dbReference>
<evidence type="ECO:0000256" key="1">
    <source>
        <dbReference type="ARBA" id="ARBA00000085"/>
    </source>
</evidence>
<dbReference type="InterPro" id="IPR004358">
    <property type="entry name" value="Sig_transdc_His_kin-like_C"/>
</dbReference>
<reference evidence="8 9" key="1">
    <citation type="journal article" date="2007" name="Appl. Environ. Microbiol.">
        <title>Rhizobial factors required for stem nodule maturation and maintenance in Sesbania rostrata-Azorhizobium caulinodans ORS571 symbiosis.</title>
        <authorList>
            <person name="Suzuki S."/>
            <person name="Aono T."/>
            <person name="Lee KB."/>
            <person name="Suzuki T."/>
            <person name="Liu CT."/>
            <person name="Miwa H."/>
            <person name="Wakao S."/>
            <person name="Iki T."/>
            <person name="Oyaizu H."/>
        </authorList>
    </citation>
    <scope>NUCLEOTIDE SEQUENCE [LARGE SCALE GENOMIC DNA]</scope>
    <source>
        <strain evidence="9">ATCC 43989 / DSM 5975 / JCM 20966 / LMG 6465 / NBRC 14845 / NCIMB 13405 / ORS 571</strain>
    </source>
</reference>
<dbReference type="eggNOG" id="COG0784">
    <property type="taxonomic scope" value="Bacteria"/>
</dbReference>
<evidence type="ECO:0000259" key="6">
    <source>
        <dbReference type="PROSITE" id="PS50110"/>
    </source>
</evidence>
<protein>
    <recommendedName>
        <fullName evidence="2">histidine kinase</fullName>
        <ecNumber evidence="2">2.7.13.3</ecNumber>
    </recommendedName>
</protein>
<feature type="domain" description="PAS" evidence="7">
    <location>
        <begin position="340"/>
        <end position="410"/>
    </location>
</feature>
<dbReference type="EMBL" id="AP009384">
    <property type="protein sequence ID" value="BAF87419.1"/>
    <property type="molecule type" value="Genomic_DNA"/>
</dbReference>
<dbReference type="InterPro" id="IPR036890">
    <property type="entry name" value="HATPase_C_sf"/>
</dbReference>
<proteinExistence type="predicted"/>
<dbReference type="Gene3D" id="3.30.565.10">
    <property type="entry name" value="Histidine kinase-like ATPase, C-terminal domain"/>
    <property type="match status" value="1"/>
</dbReference>
<gene>
    <name evidence="8" type="ordered locus">AZC_1421</name>
</gene>
<reference evidence="8 9" key="5">
    <citation type="journal article" date="2010" name="Appl. Environ. Microbiol.">
        <title>phrR-like gene praR of Azorhizobium caulinodans ORS571 is essential for symbiosis with Sesbania rostrata and is involved in expression of reb genes.</title>
        <authorList>
            <person name="Akiba N."/>
            <person name="Aono T."/>
            <person name="Toyazaki H."/>
            <person name="Sato S."/>
            <person name="Oyaizu H."/>
        </authorList>
    </citation>
    <scope>NUCLEOTIDE SEQUENCE [LARGE SCALE GENOMIC DNA]</scope>
    <source>
        <strain evidence="9">ATCC 43989 / DSM 5975 / JCM 20966 / LMG 6465 / NBRC 14845 / NCIMB 13405 / ORS 571</strain>
    </source>
</reference>
<evidence type="ECO:0000256" key="3">
    <source>
        <dbReference type="ARBA" id="ARBA00022553"/>
    </source>
</evidence>
<dbReference type="PROSITE" id="PS50110">
    <property type="entry name" value="RESPONSE_REGULATORY"/>
    <property type="match status" value="1"/>
</dbReference>
<dbReference type="InterPro" id="IPR011006">
    <property type="entry name" value="CheY-like_superfamily"/>
</dbReference>
<reference evidence="8 9" key="3">
    <citation type="journal article" date="2008" name="BMC Genomics">
        <title>The genome of the versatile nitrogen fixer Azorhizobium caulinodans ORS571.</title>
        <authorList>
            <person name="Lee KB."/>
            <person name="Backer P.D."/>
            <person name="Aono T."/>
            <person name="Liu CT."/>
            <person name="Suzuki S."/>
            <person name="Suzuki T."/>
            <person name="Kaneko T."/>
            <person name="Yamada M."/>
            <person name="Tabata S."/>
            <person name="Kupfer D.M."/>
            <person name="Najar F.Z."/>
            <person name="Wiley G.B."/>
            <person name="Roe B."/>
            <person name="Binnewies T.T."/>
            <person name="Ussery D.W."/>
            <person name="D'Haeze W."/>
            <person name="Herder J.D."/>
            <person name="Gevers D."/>
            <person name="Vereecke D."/>
            <person name="Holsters M."/>
            <person name="Oyaizu H."/>
        </authorList>
    </citation>
    <scope>NUCLEOTIDE SEQUENCE [LARGE SCALE GENOMIC DNA]</scope>
    <source>
        <strain evidence="9">ATCC 43989 / DSM 5975 / JCM 20966 / LMG 6465 / NBRC 14845 / NCIMB 13405 / ORS 571</strain>
    </source>
</reference>
<comment type="catalytic activity">
    <reaction evidence="1">
        <text>ATP + protein L-histidine = ADP + protein N-phospho-L-histidine.</text>
        <dbReference type="EC" id="2.7.13.3"/>
    </reaction>
</comment>
<reference evidence="9" key="2">
    <citation type="submission" date="2007-04" db="EMBL/GenBank/DDBJ databases">
        <title>Complete genome sequence of the nitrogen-fixing bacterium Azorhizobium caulinodans ORS571.</title>
        <authorList>
            <person name="Lee K.B."/>
            <person name="Backer P.D."/>
            <person name="Aono T."/>
            <person name="Liu C.T."/>
            <person name="Suzuki S."/>
            <person name="Suzuki T."/>
            <person name="Kaneko T."/>
            <person name="Yamada M."/>
            <person name="Tabata S."/>
            <person name="Kupfer D.M."/>
            <person name="Najar F.Z."/>
            <person name="Wiley G.B."/>
            <person name="Roe B."/>
            <person name="Binnewies T."/>
            <person name="Ussery D."/>
            <person name="Vereecke D."/>
            <person name="Gevers D."/>
            <person name="Holsters M."/>
            <person name="Oyaizu H."/>
        </authorList>
    </citation>
    <scope>NUCLEOTIDE SEQUENCE [LARGE SCALE GENOMIC DNA]</scope>
    <source>
        <strain evidence="9">ATCC 43989 / DSM 5975 / JCM 20966 / LMG 6465 / NBRC 14845 / NCIMB 13405 / ORS 571</strain>
    </source>
</reference>
<accession>A8I1U7</accession>
<evidence type="ECO:0000313" key="9">
    <source>
        <dbReference type="Proteomes" id="UP000000270"/>
    </source>
</evidence>
<dbReference type="Gene3D" id="3.30.450.20">
    <property type="entry name" value="PAS domain"/>
    <property type="match status" value="2"/>
</dbReference>
<keyword evidence="8" id="KW-0418">Kinase</keyword>
<dbReference type="SUPFAM" id="SSF55874">
    <property type="entry name" value="ATPase domain of HSP90 chaperone/DNA topoisomerase II/histidine kinase"/>
    <property type="match status" value="1"/>
</dbReference>
<keyword evidence="9" id="KW-1185">Reference proteome</keyword>
<reference evidence="8 9" key="4">
    <citation type="journal article" date="2009" name="Appl. Environ. Microbiol.">
        <title>Comparative genome-wide transcriptional profiling of Azorhizobium caulinodans ORS571 grown under free-living and symbiotic conditions.</title>
        <authorList>
            <person name="Tsukada S."/>
            <person name="Aono T."/>
            <person name="Akiba N."/>
            <person name="Lee KB."/>
            <person name="Liu CT."/>
            <person name="Toyazaki H."/>
            <person name="Oyaizu H."/>
        </authorList>
    </citation>
    <scope>NUCLEOTIDE SEQUENCE [LARGE SCALE GENOMIC DNA]</scope>
    <source>
        <strain evidence="9">ATCC 43989 / DSM 5975 / JCM 20966 / LMG 6465 / NBRC 14845 / NCIMB 13405 / ORS 571</strain>
    </source>
</reference>
<dbReference type="SMART" id="SM00091">
    <property type="entry name" value="PAS"/>
    <property type="match status" value="1"/>
</dbReference>
<dbReference type="InterPro" id="IPR013656">
    <property type="entry name" value="PAS_4"/>
</dbReference>
<evidence type="ECO:0000259" key="7">
    <source>
        <dbReference type="PROSITE" id="PS50112"/>
    </source>
</evidence>
<sequence length="845" mass="91541">MTGSALFILEPGSNAEQSFILGGRVGRSTPDLDDIFPGDSAMAKLMRQHDWSATPLGCPSTWPDGLTIPLRMLLTSRFEMWLGWGEDLRFFYNDAYIPTLGIKHPSMLGRPFREVWAEVYDDVADQVAKVRAGEATWNDSLMLILERSGYPEETYHSFSYSPLYGAERAVEGLLCIVTEVTRPVISDRRLSTLRQLGTALVGVTSRDEVSLAVCAVLGANRRDFPFALLFLGDGSTRQAVACSADAAHLLNGPWPDDPPANGISFALPPDVDYPAGDWPARPREALSVPIPGAAGRPAAGFLILGLNPFRQRGENVADLANLLAGQISGALANVATLATERRRADRIWTNSRDLLVTVDAAGVFQSVSPSWTRILKHPIEAVVGRSFSDFIHPDDLEPAHQALRKAMSGSYLTGLENRFQTADGEVRHISWNTAMEDGLVYGYGRDVTEEKAKAAALANAEEALRHAQKMEAVGQLTGGIAHDFNNLLTGIIGSLDLVRRRIKPDWPSDVDRFLTVATSSAERAASLTQRLLAFARRQSLDPQPVQAHQLVVGMLDLIKKSIGELIVLRIETEEDLWNARCDPNQLESSVLNLAINSRDAMPDGGTLTIRTENVRVEPADLGRVALPAPGDYVLLQVEDTGHGMPAHVISKAFEPFFTTKPLGKGTGLGLSMIYGFAQQSGGTVLIESVEQQGTVVSLYIPRSREDARPIVPAGGDADRAEAIKHAATILIVEDEPAVRLLVTESLGALGYETLVASTGPDGLRILQSDQPIDLLLTDVGLPGLNGRQLADAARVTRPNLKVLFVTGYVHDSGLYEDGLEPGMAVVTKPFDIDKLAKRVAELIGQ</sequence>
<dbReference type="Gene3D" id="3.40.50.2300">
    <property type="match status" value="1"/>
</dbReference>
<dbReference type="InterPro" id="IPR003661">
    <property type="entry name" value="HisK_dim/P_dom"/>
</dbReference>
<dbReference type="InterPro" id="IPR005467">
    <property type="entry name" value="His_kinase_dom"/>
</dbReference>
<dbReference type="PANTHER" id="PTHR43065">
    <property type="entry name" value="SENSOR HISTIDINE KINASE"/>
    <property type="match status" value="1"/>
</dbReference>
<dbReference type="SMART" id="SM00387">
    <property type="entry name" value="HATPase_c"/>
    <property type="match status" value="1"/>
</dbReference>